<dbReference type="Pfam" id="PF00535">
    <property type="entry name" value="Glycos_transf_2"/>
    <property type="match status" value="1"/>
</dbReference>
<keyword evidence="3 6" id="KW-0808">Transferase</keyword>
<dbReference type="EMBL" id="SOBW01000007">
    <property type="protein sequence ID" value="TDU42803.1"/>
    <property type="molecule type" value="Genomic_DNA"/>
</dbReference>
<organism evidence="6 7">
    <name type="scientific">Gelidibacter sediminis</name>
    <dbReference type="NCBI Taxonomy" id="1608710"/>
    <lineage>
        <taxon>Bacteria</taxon>
        <taxon>Pseudomonadati</taxon>
        <taxon>Bacteroidota</taxon>
        <taxon>Flavobacteriia</taxon>
        <taxon>Flavobacteriales</taxon>
        <taxon>Flavobacteriaceae</taxon>
        <taxon>Gelidibacter</taxon>
    </lineage>
</organism>
<dbReference type="Gene3D" id="3.90.550.10">
    <property type="entry name" value="Spore Coat Polysaccharide Biosynthesis Protein SpsA, Chain A"/>
    <property type="match status" value="1"/>
</dbReference>
<reference evidence="6 7" key="1">
    <citation type="submission" date="2019-03" db="EMBL/GenBank/DDBJ databases">
        <title>Genomic Encyclopedia of Archaeal and Bacterial Type Strains, Phase II (KMG-II): from individual species to whole genera.</title>
        <authorList>
            <person name="Goeker M."/>
        </authorList>
    </citation>
    <scope>NUCLEOTIDE SEQUENCE [LARGE SCALE GENOMIC DNA]</scope>
    <source>
        <strain evidence="6 7">DSM 28135</strain>
    </source>
</reference>
<dbReference type="PANTHER" id="PTHR43630:SF1">
    <property type="entry name" value="POLY-BETA-1,6-N-ACETYL-D-GLUCOSAMINE SYNTHASE"/>
    <property type="match status" value="1"/>
</dbReference>
<dbReference type="InterPro" id="IPR029044">
    <property type="entry name" value="Nucleotide-diphossugar_trans"/>
</dbReference>
<sequence length="370" mass="42621">MVILHVLFYIFAAVTFVQLFYYGFIFSNVKQKKHTSTPSQTLPVSVIVCAKNEAKNLTQFLPYILDQDYPEFEVVLINDSSNDSTLRVMEKFKASYSNIKIVNVKNIEAFWGNKKYALTLGIKAATHNRLLFTDADCQPVSRRWISEMTNHLDAQHQLVLGYGAYAKVKNSVLNKLIRYETFMTAVQYFSYAKLGNPYMGVGRNMAYTKELFFEARGFMDHMNVKSGDDDLFVNQIGNSKNTTMCLSKDSFTESIPKKTYGDWIIQKRRHVSTAKHYKLKHKAALGLFFISQLLFFILGLILISTAFYWQIVVGLIAARYLAFFINLTLVAKKLNEKDLIPLFPLLEIFLIVTQFSIFIKNLVSRPSRWK</sequence>
<dbReference type="SUPFAM" id="SSF53448">
    <property type="entry name" value="Nucleotide-diphospho-sugar transferases"/>
    <property type="match status" value="1"/>
</dbReference>
<feature type="domain" description="Glycosyltransferase 2-like" evidence="5">
    <location>
        <begin position="45"/>
        <end position="209"/>
    </location>
</feature>
<dbReference type="InterPro" id="IPR001173">
    <property type="entry name" value="Glyco_trans_2-like"/>
</dbReference>
<keyword evidence="7" id="KW-1185">Reference proteome</keyword>
<keyword evidence="4" id="KW-0472">Membrane</keyword>
<feature type="transmembrane region" description="Helical" evidence="4">
    <location>
        <begin position="283"/>
        <end position="301"/>
    </location>
</feature>
<gene>
    <name evidence="6" type="ORF">BXY82_0202</name>
</gene>
<keyword evidence="4" id="KW-0812">Transmembrane</keyword>
<proteinExistence type="inferred from homology"/>
<feature type="transmembrane region" description="Helical" evidence="4">
    <location>
        <begin position="6"/>
        <end position="26"/>
    </location>
</feature>
<dbReference type="RefSeq" id="WP_208293678.1">
    <property type="nucleotide sequence ID" value="NZ_SOBW01000007.1"/>
</dbReference>
<protein>
    <submittedName>
        <fullName evidence="6">Cellulose synthase/poly-beta-1,6-N-acetylglucosamine synthase-like glycosyltransferase</fullName>
    </submittedName>
</protein>
<evidence type="ECO:0000256" key="3">
    <source>
        <dbReference type="ARBA" id="ARBA00022679"/>
    </source>
</evidence>
<dbReference type="PANTHER" id="PTHR43630">
    <property type="entry name" value="POLY-BETA-1,6-N-ACETYL-D-GLUCOSAMINE SYNTHASE"/>
    <property type="match status" value="1"/>
</dbReference>
<dbReference type="GO" id="GO:0016757">
    <property type="term" value="F:glycosyltransferase activity"/>
    <property type="evidence" value="ECO:0007669"/>
    <property type="project" value="UniProtKB-KW"/>
</dbReference>
<keyword evidence="2" id="KW-0328">Glycosyltransferase</keyword>
<feature type="transmembrane region" description="Helical" evidence="4">
    <location>
        <begin position="307"/>
        <end position="327"/>
    </location>
</feature>
<dbReference type="Proteomes" id="UP000294689">
    <property type="component" value="Unassembled WGS sequence"/>
</dbReference>
<accession>A0A4R7Q5H0</accession>
<evidence type="ECO:0000256" key="4">
    <source>
        <dbReference type="SAM" id="Phobius"/>
    </source>
</evidence>
<keyword evidence="4" id="KW-1133">Transmembrane helix</keyword>
<evidence type="ECO:0000256" key="2">
    <source>
        <dbReference type="ARBA" id="ARBA00022676"/>
    </source>
</evidence>
<name>A0A4R7Q5H0_9FLAO</name>
<evidence type="ECO:0000259" key="5">
    <source>
        <dbReference type="Pfam" id="PF00535"/>
    </source>
</evidence>
<dbReference type="AlphaFoldDB" id="A0A4R7Q5H0"/>
<feature type="transmembrane region" description="Helical" evidence="4">
    <location>
        <begin position="339"/>
        <end position="359"/>
    </location>
</feature>
<comment type="caution">
    <text evidence="6">The sequence shown here is derived from an EMBL/GenBank/DDBJ whole genome shotgun (WGS) entry which is preliminary data.</text>
</comment>
<evidence type="ECO:0000313" key="7">
    <source>
        <dbReference type="Proteomes" id="UP000294689"/>
    </source>
</evidence>
<evidence type="ECO:0000313" key="6">
    <source>
        <dbReference type="EMBL" id="TDU42803.1"/>
    </source>
</evidence>
<comment type="similarity">
    <text evidence="1">Belongs to the glycosyltransferase 2 family.</text>
</comment>
<evidence type="ECO:0000256" key="1">
    <source>
        <dbReference type="ARBA" id="ARBA00006739"/>
    </source>
</evidence>